<evidence type="ECO:0000313" key="4">
    <source>
        <dbReference type="Proteomes" id="UP001153636"/>
    </source>
</evidence>
<dbReference type="InterPro" id="IPR029052">
    <property type="entry name" value="Metallo-depent_PP-like"/>
</dbReference>
<proteinExistence type="predicted"/>
<evidence type="ECO:0000313" key="3">
    <source>
        <dbReference type="EMBL" id="CAH1106521.1"/>
    </source>
</evidence>
<protein>
    <recommendedName>
        <fullName evidence="5">Calcineurin-like phosphoesterase domain-containing protein</fullName>
    </recommendedName>
</protein>
<evidence type="ECO:0000256" key="2">
    <source>
        <dbReference type="SAM" id="Phobius"/>
    </source>
</evidence>
<keyword evidence="4" id="KW-1185">Reference proteome</keyword>
<evidence type="ECO:0008006" key="5">
    <source>
        <dbReference type="Google" id="ProtNLM"/>
    </source>
</evidence>
<keyword evidence="2" id="KW-1133">Transmembrane helix</keyword>
<dbReference type="Proteomes" id="UP001153636">
    <property type="component" value="Chromosome 2"/>
</dbReference>
<dbReference type="OrthoDB" id="5977743at2759"/>
<dbReference type="GO" id="GO:0006506">
    <property type="term" value="P:GPI anchor biosynthetic process"/>
    <property type="evidence" value="ECO:0007669"/>
    <property type="project" value="InterPro"/>
</dbReference>
<dbReference type="GO" id="GO:0016020">
    <property type="term" value="C:membrane"/>
    <property type="evidence" value="ECO:0007669"/>
    <property type="project" value="GOC"/>
</dbReference>
<feature type="transmembrane region" description="Helical" evidence="2">
    <location>
        <begin position="315"/>
        <end position="333"/>
    </location>
</feature>
<dbReference type="GO" id="GO:0005783">
    <property type="term" value="C:endoplasmic reticulum"/>
    <property type="evidence" value="ECO:0007669"/>
    <property type="project" value="TreeGrafter"/>
</dbReference>
<feature type="transmembrane region" description="Helical" evidence="2">
    <location>
        <begin position="9"/>
        <end position="31"/>
    </location>
</feature>
<dbReference type="PANTHER" id="PTHR13315:SF4">
    <property type="entry name" value="METALLOPHOSPHOESTERASE, ISOFORM E"/>
    <property type="match status" value="1"/>
</dbReference>
<accession>A0A9P0GD44</accession>
<sequence>MRYSRKKIFLCMLSVLLIGTIVYIELFSYYINTYNWRQIQCQHRDKCTKILLVADPQIIGNHEEILHFLTPLTIFDSDRFLMKTYIHAYNFIEPDIVIFLGDLMDEAHRASNHEFHQYVRRIINIFLDTSSSSSVRHIWLPGDNDIGGEDSLVTKEKIERFEHAFSQPSFITFRHLNLFKINRLVSEIPVYKKKREFFDTSEIFIGLSHVPLLFKPSIFVEKVLNKMMPHVLFTAHEHKSMIINTDAHLRQDIHLTQVTPENHEIFEYSLGTKDIYEFLIPTASYRMGTNKIGYGYAVIENNDLKYTVLWSPSRFNHLILYGFLVFLLFLYSLNKILCKCCRLLKCSHRKKIYSY</sequence>
<reference evidence="3" key="1">
    <citation type="submission" date="2022-01" db="EMBL/GenBank/DDBJ databases">
        <authorList>
            <person name="King R."/>
        </authorList>
    </citation>
    <scope>NUCLEOTIDE SEQUENCE</scope>
</reference>
<keyword evidence="2" id="KW-0812">Transmembrane</keyword>
<dbReference type="SUPFAM" id="SSF56300">
    <property type="entry name" value="Metallo-dependent phosphatases"/>
    <property type="match status" value="1"/>
</dbReference>
<keyword evidence="1 2" id="KW-0472">Membrane</keyword>
<evidence type="ECO:0000256" key="1">
    <source>
        <dbReference type="ARBA" id="ARBA00023136"/>
    </source>
</evidence>
<dbReference type="AlphaFoldDB" id="A0A9P0GD44"/>
<gene>
    <name evidence="3" type="ORF">PSYICH_LOCUS7847</name>
</gene>
<dbReference type="PANTHER" id="PTHR13315">
    <property type="entry name" value="METALLO PHOSPHOESTERASE RELATED"/>
    <property type="match status" value="1"/>
</dbReference>
<dbReference type="InterPro" id="IPR033308">
    <property type="entry name" value="PGAP5/Cdc1/Ted1"/>
</dbReference>
<organism evidence="3 4">
    <name type="scientific">Psylliodes chrysocephalus</name>
    <dbReference type="NCBI Taxonomy" id="3402493"/>
    <lineage>
        <taxon>Eukaryota</taxon>
        <taxon>Metazoa</taxon>
        <taxon>Ecdysozoa</taxon>
        <taxon>Arthropoda</taxon>
        <taxon>Hexapoda</taxon>
        <taxon>Insecta</taxon>
        <taxon>Pterygota</taxon>
        <taxon>Neoptera</taxon>
        <taxon>Endopterygota</taxon>
        <taxon>Coleoptera</taxon>
        <taxon>Polyphaga</taxon>
        <taxon>Cucujiformia</taxon>
        <taxon>Chrysomeloidea</taxon>
        <taxon>Chrysomelidae</taxon>
        <taxon>Galerucinae</taxon>
        <taxon>Alticini</taxon>
        <taxon>Psylliodes</taxon>
    </lineage>
</organism>
<name>A0A9P0GD44_9CUCU</name>
<dbReference type="EMBL" id="OV651814">
    <property type="protein sequence ID" value="CAH1106521.1"/>
    <property type="molecule type" value="Genomic_DNA"/>
</dbReference>